<proteinExistence type="predicted"/>
<evidence type="ECO:0000313" key="2">
    <source>
        <dbReference type="Proteomes" id="UP000092093"/>
    </source>
</evidence>
<dbReference type="EMBL" id="LJOW01000081">
    <property type="protein sequence ID" value="OBQ42885.1"/>
    <property type="molecule type" value="Genomic_DNA"/>
</dbReference>
<gene>
    <name evidence="1" type="ORF">AN484_15470</name>
</gene>
<sequence length="135" mass="13593">MLIACQGSFGRQVGFGSFPPGDAPADGGQQGEDFAVHGVVVLLALGKYPHGLAGALVLYADFGAQLLDVLGGGVEGVAPHPASPQAVQEVFAGGGRVDNQDGPLRDARDDDGLLLGIEAAGRVAGLVGHREVVRA</sequence>
<dbReference type="Proteomes" id="UP000092093">
    <property type="component" value="Unassembled WGS sequence"/>
</dbReference>
<comment type="caution">
    <text evidence="1">The sequence shown here is derived from an EMBL/GenBank/DDBJ whole genome shotgun (WGS) entry which is preliminary data.</text>
</comment>
<protein>
    <submittedName>
        <fullName evidence="1">Uncharacterized protein</fullName>
    </submittedName>
</protein>
<name>A0A1B7X0J7_APHFL</name>
<reference evidence="1 2" key="1">
    <citation type="submission" date="2015-09" db="EMBL/GenBank/DDBJ databases">
        <title>Aphanizomenon flos-aquae WA102.</title>
        <authorList>
            <person name="Driscoll C."/>
        </authorList>
    </citation>
    <scope>NUCLEOTIDE SEQUENCE [LARGE SCALE GENOMIC DNA]</scope>
    <source>
        <strain evidence="1">WA102</strain>
    </source>
</reference>
<accession>A0A1B7X0J7</accession>
<organism evidence="1 2">
    <name type="scientific">Aphanizomenon flos-aquae WA102</name>
    <dbReference type="NCBI Taxonomy" id="1710896"/>
    <lineage>
        <taxon>Bacteria</taxon>
        <taxon>Bacillati</taxon>
        <taxon>Cyanobacteriota</taxon>
        <taxon>Cyanophyceae</taxon>
        <taxon>Nostocales</taxon>
        <taxon>Aphanizomenonaceae</taxon>
        <taxon>Aphanizomenon</taxon>
    </lineage>
</organism>
<evidence type="ECO:0000313" key="1">
    <source>
        <dbReference type="EMBL" id="OBQ42885.1"/>
    </source>
</evidence>
<dbReference type="AlphaFoldDB" id="A0A1B7X0J7"/>